<evidence type="ECO:0000313" key="1">
    <source>
        <dbReference type="EMBL" id="MEI2684082.1"/>
    </source>
</evidence>
<protein>
    <recommendedName>
        <fullName evidence="3">DUF4123 domain-containing protein</fullName>
    </recommendedName>
</protein>
<evidence type="ECO:0000313" key="2">
    <source>
        <dbReference type="Proteomes" id="UP001306592"/>
    </source>
</evidence>
<comment type="caution">
    <text evidence="1">The sequence shown here is derived from an EMBL/GenBank/DDBJ whole genome shotgun (WGS) entry which is preliminary data.</text>
</comment>
<proteinExistence type="predicted"/>
<sequence length="203" mass="23900">MPLLIPSAEFDEKLSRTSTGKNTQHTQAFIDGGSHDFYLTDYAVPPGYRLLQSSREDQYRLIKAGAEPETVYAVKLLLLDTIVPSRRSCTQIMVWRSVLPQHEEAVHGLARRFFRYFLQRYSIVVSDSEHTGDGRRFWEGMIAWALAQPEYHVYLSDGRFYDRPLRAIPNWDDFYDHWAQYGWGEDRDYHPHRLFVISHEKLE</sequence>
<accession>A0ABU8DLY8</accession>
<organism evidence="1 2">
    <name type="scientific">Erwinia aphidicola</name>
    <dbReference type="NCBI Taxonomy" id="68334"/>
    <lineage>
        <taxon>Bacteria</taxon>
        <taxon>Pseudomonadati</taxon>
        <taxon>Pseudomonadota</taxon>
        <taxon>Gammaproteobacteria</taxon>
        <taxon>Enterobacterales</taxon>
        <taxon>Erwiniaceae</taxon>
        <taxon>Erwinia</taxon>
    </lineage>
</organism>
<name>A0ABU8DLY8_ERWAP</name>
<dbReference type="Proteomes" id="UP001306592">
    <property type="component" value="Unassembled WGS sequence"/>
</dbReference>
<keyword evidence="2" id="KW-1185">Reference proteome</keyword>
<dbReference type="EMBL" id="JBANEI010000020">
    <property type="protein sequence ID" value="MEI2684082.1"/>
    <property type="molecule type" value="Genomic_DNA"/>
</dbReference>
<gene>
    <name evidence="1" type="ORF">V8N49_20795</name>
</gene>
<reference evidence="1 2" key="1">
    <citation type="submission" date="2024-02" db="EMBL/GenBank/DDBJ databases">
        <title>First report Erwinia aphidicola in onion in Chile.</title>
        <authorList>
            <person name="Valenzuela M."/>
            <person name="Pena M."/>
            <person name="Dutta B."/>
        </authorList>
    </citation>
    <scope>NUCLEOTIDE SEQUENCE [LARGE SCALE GENOMIC DNA]</scope>
    <source>
        <strain evidence="1 2">QCJ3A</strain>
    </source>
</reference>
<evidence type="ECO:0008006" key="3">
    <source>
        <dbReference type="Google" id="ProtNLM"/>
    </source>
</evidence>